<dbReference type="Gene3D" id="3.30.420.10">
    <property type="entry name" value="Ribonuclease H-like superfamily/Ribonuclease H"/>
    <property type="match status" value="1"/>
</dbReference>
<dbReference type="Pfam" id="PF09299">
    <property type="entry name" value="Mu-transpos_C"/>
    <property type="match status" value="1"/>
</dbReference>
<accession>A0A8J3XXJ8</accession>
<dbReference type="InterPro" id="IPR001584">
    <property type="entry name" value="Integrase_cat-core"/>
</dbReference>
<protein>
    <recommendedName>
        <fullName evidence="2">Integrase catalytic domain-containing protein</fullName>
    </recommendedName>
</protein>
<evidence type="ECO:0000313" key="4">
    <source>
        <dbReference type="Proteomes" id="UP000605992"/>
    </source>
</evidence>
<evidence type="ECO:0000259" key="2">
    <source>
        <dbReference type="PROSITE" id="PS50994"/>
    </source>
</evidence>
<dbReference type="RefSeq" id="WP_203946212.1">
    <property type="nucleotide sequence ID" value="NZ_BOOR01000032.1"/>
</dbReference>
<keyword evidence="4" id="KW-1185">Reference proteome</keyword>
<name>A0A8J3XXJ8_9ACTN</name>
<sequence length="349" mass="38404">MAHSRIPHQRLLSLDARLAQAAARPVIVPETVVVDRGAVFLSETFLRACRKLGISVQPAHPGTPTDKGNVERTFGSINTLFCQHVAGYVGSNVTMRARDAEDTAVWTLPQLQELFDEWVVAGWQTRPHSGLRDPQRPVRELAPNDMYAALLTVAGYVPLPLAGADYIELLPVEWRRITADGIQIDYRTYDCRDLGPYRHQPSGVTGKGNRWEVRYDPYDLSHIWVRDTRRGGWITVPWTHLPMISPPFADFTWRAARQIVTDAGADSSDETAVARALNNLLTRASQGPSRRRIAAKTKAAPSALPAVAAPVLEVGPSNSTDDEGDSGEPLLGTAVPFGIFDPTAEDPYR</sequence>
<dbReference type="GO" id="GO:0003676">
    <property type="term" value="F:nucleic acid binding"/>
    <property type="evidence" value="ECO:0007669"/>
    <property type="project" value="InterPro"/>
</dbReference>
<dbReference type="GO" id="GO:0015074">
    <property type="term" value="P:DNA integration"/>
    <property type="evidence" value="ECO:0007669"/>
    <property type="project" value="InterPro"/>
</dbReference>
<feature type="region of interest" description="Disordered" evidence="1">
    <location>
        <begin position="306"/>
        <end position="349"/>
    </location>
</feature>
<dbReference type="InterPro" id="IPR015378">
    <property type="entry name" value="Transposase-like_Mu_C"/>
</dbReference>
<feature type="domain" description="Integrase catalytic" evidence="2">
    <location>
        <begin position="1"/>
        <end position="81"/>
    </location>
</feature>
<dbReference type="Proteomes" id="UP000605992">
    <property type="component" value="Unassembled WGS sequence"/>
</dbReference>
<reference evidence="3" key="1">
    <citation type="submission" date="2021-01" db="EMBL/GenBank/DDBJ databases">
        <title>Whole genome shotgun sequence of Planotetraspora thailandica NBRC 104271.</title>
        <authorList>
            <person name="Komaki H."/>
            <person name="Tamura T."/>
        </authorList>
    </citation>
    <scope>NUCLEOTIDE SEQUENCE</scope>
    <source>
        <strain evidence="3">NBRC 104271</strain>
    </source>
</reference>
<organism evidence="3 4">
    <name type="scientific">Planotetraspora thailandica</name>
    <dbReference type="NCBI Taxonomy" id="487172"/>
    <lineage>
        <taxon>Bacteria</taxon>
        <taxon>Bacillati</taxon>
        <taxon>Actinomycetota</taxon>
        <taxon>Actinomycetes</taxon>
        <taxon>Streptosporangiales</taxon>
        <taxon>Streptosporangiaceae</taxon>
        <taxon>Planotetraspora</taxon>
    </lineage>
</organism>
<proteinExistence type="predicted"/>
<evidence type="ECO:0000313" key="3">
    <source>
        <dbReference type="EMBL" id="GII56031.1"/>
    </source>
</evidence>
<dbReference type="InterPro" id="IPR012337">
    <property type="entry name" value="RNaseH-like_sf"/>
</dbReference>
<dbReference type="AlphaFoldDB" id="A0A8J3XXJ8"/>
<dbReference type="PROSITE" id="PS50994">
    <property type="entry name" value="INTEGRASE"/>
    <property type="match status" value="1"/>
</dbReference>
<dbReference type="SUPFAM" id="SSF53098">
    <property type="entry name" value="Ribonuclease H-like"/>
    <property type="match status" value="1"/>
</dbReference>
<gene>
    <name evidence="3" type="ORF">Pth03_44200</name>
</gene>
<dbReference type="EMBL" id="BOOR01000032">
    <property type="protein sequence ID" value="GII56031.1"/>
    <property type="molecule type" value="Genomic_DNA"/>
</dbReference>
<comment type="caution">
    <text evidence="3">The sequence shown here is derived from an EMBL/GenBank/DDBJ whole genome shotgun (WGS) entry which is preliminary data.</text>
</comment>
<evidence type="ECO:0000256" key="1">
    <source>
        <dbReference type="SAM" id="MobiDB-lite"/>
    </source>
</evidence>
<dbReference type="InterPro" id="IPR036397">
    <property type="entry name" value="RNaseH_sf"/>
</dbReference>